<gene>
    <name evidence="2" type="ORF">ACFQKD_13055</name>
</gene>
<organism evidence="2 3">
    <name type="scientific">Halobaculum marinum</name>
    <dbReference type="NCBI Taxonomy" id="3031996"/>
    <lineage>
        <taxon>Archaea</taxon>
        <taxon>Methanobacteriati</taxon>
        <taxon>Methanobacteriota</taxon>
        <taxon>Stenosarchaea group</taxon>
        <taxon>Halobacteria</taxon>
        <taxon>Halobacteriales</taxon>
        <taxon>Haloferacaceae</taxon>
        <taxon>Halobaculum</taxon>
    </lineage>
</organism>
<keyword evidence="1" id="KW-0812">Transmembrane</keyword>
<dbReference type="EMBL" id="JBHTAG010000003">
    <property type="protein sequence ID" value="MFC7098233.1"/>
    <property type="molecule type" value="Genomic_DNA"/>
</dbReference>
<name>A0ABD5X209_9EURY</name>
<dbReference type="RefSeq" id="WP_276237265.1">
    <property type="nucleotide sequence ID" value="NZ_CP119989.1"/>
</dbReference>
<dbReference type="AlphaFoldDB" id="A0ABD5X209"/>
<feature type="transmembrane region" description="Helical" evidence="1">
    <location>
        <begin position="35"/>
        <end position="54"/>
    </location>
</feature>
<reference evidence="2 3" key="1">
    <citation type="journal article" date="2019" name="Int. J. Syst. Evol. Microbiol.">
        <title>The Global Catalogue of Microorganisms (GCM) 10K type strain sequencing project: providing services to taxonomists for standard genome sequencing and annotation.</title>
        <authorList>
            <consortium name="The Broad Institute Genomics Platform"/>
            <consortium name="The Broad Institute Genome Sequencing Center for Infectious Disease"/>
            <person name="Wu L."/>
            <person name="Ma J."/>
        </authorList>
    </citation>
    <scope>NUCLEOTIDE SEQUENCE [LARGE SCALE GENOMIC DNA]</scope>
    <source>
        <strain evidence="2 3">DT55</strain>
    </source>
</reference>
<keyword evidence="3" id="KW-1185">Reference proteome</keyword>
<proteinExistence type="predicted"/>
<accession>A0ABD5X209</accession>
<keyword evidence="1" id="KW-0472">Membrane</keyword>
<comment type="caution">
    <text evidence="2">The sequence shown here is derived from an EMBL/GenBank/DDBJ whole genome shotgun (WGS) entry which is preliminary data.</text>
</comment>
<protein>
    <submittedName>
        <fullName evidence="2">Uncharacterized protein</fullName>
    </submittedName>
</protein>
<dbReference type="Proteomes" id="UP001596388">
    <property type="component" value="Unassembled WGS sequence"/>
</dbReference>
<keyword evidence="1" id="KW-1133">Transmembrane helix</keyword>
<evidence type="ECO:0000313" key="3">
    <source>
        <dbReference type="Proteomes" id="UP001596388"/>
    </source>
</evidence>
<sequence>MDGGGGADRGGIVSTARNAAEGWHGSGVDGWVKTGIVMATFLVLFFLALVVVSYV</sequence>
<evidence type="ECO:0000256" key="1">
    <source>
        <dbReference type="SAM" id="Phobius"/>
    </source>
</evidence>
<dbReference type="GeneID" id="79270844"/>
<evidence type="ECO:0000313" key="2">
    <source>
        <dbReference type="EMBL" id="MFC7098233.1"/>
    </source>
</evidence>